<sequence length="358" mass="39015">MQPTRNASYRLIGMLYQMVVEDLPGCREHAGHKLAGSPKAHFRLRDPILARFEAVLALVQRTAPLSEFLGSSGEEHSLTVRSSLQLRSFGLGCTGPRTPLVGLGERRLSAAEPVGDGSQRLLLRVPAGARQASPPRPDPGEPTHRRHPPVDFVLPCPHGSAIGACLAPSVLPLAPCFRLHPAAVMQQVSAELRIVSRYRGEVDVDVRLVDVPPNPEHLPPSRPDCFHPACSDPPQPILDVRAVHLGWRSRMRMHLGVEGPLVGPDAVARWCTRLGSEPVVLGLSLLGWHAVQYDRAGRVEHVLAMCWLPPNFREDLTRGTRPRTSEARDPASVCLGVCKLISHVPMVAPLGETLVKTD</sequence>
<accession>A0ABV6INJ2</accession>
<comment type="caution">
    <text evidence="2">The sequence shown here is derived from an EMBL/GenBank/DDBJ whole genome shotgun (WGS) entry which is preliminary data.</text>
</comment>
<organism evidence="2 3">
    <name type="scientific">Muricoccus vinaceus</name>
    <dbReference type="NCBI Taxonomy" id="424704"/>
    <lineage>
        <taxon>Bacteria</taxon>
        <taxon>Pseudomonadati</taxon>
        <taxon>Pseudomonadota</taxon>
        <taxon>Alphaproteobacteria</taxon>
        <taxon>Acetobacterales</taxon>
        <taxon>Roseomonadaceae</taxon>
        <taxon>Muricoccus</taxon>
    </lineage>
</organism>
<reference evidence="2 3" key="1">
    <citation type="submission" date="2024-09" db="EMBL/GenBank/DDBJ databases">
        <authorList>
            <person name="Sun Q."/>
            <person name="Mori K."/>
        </authorList>
    </citation>
    <scope>NUCLEOTIDE SEQUENCE [LARGE SCALE GENOMIC DNA]</scope>
    <source>
        <strain evidence="2 3">CCM 7468</strain>
    </source>
</reference>
<dbReference type="RefSeq" id="WP_377049297.1">
    <property type="nucleotide sequence ID" value="NZ_JBHLVZ010000003.1"/>
</dbReference>
<evidence type="ECO:0000256" key="1">
    <source>
        <dbReference type="SAM" id="MobiDB-lite"/>
    </source>
</evidence>
<dbReference type="Proteomes" id="UP001589789">
    <property type="component" value="Unassembled WGS sequence"/>
</dbReference>
<feature type="region of interest" description="Disordered" evidence="1">
    <location>
        <begin position="126"/>
        <end position="147"/>
    </location>
</feature>
<proteinExistence type="predicted"/>
<evidence type="ECO:0000313" key="3">
    <source>
        <dbReference type="Proteomes" id="UP001589789"/>
    </source>
</evidence>
<gene>
    <name evidence="2" type="ORF">ACFFIC_06190</name>
</gene>
<protein>
    <submittedName>
        <fullName evidence="2">Uncharacterized protein</fullName>
    </submittedName>
</protein>
<evidence type="ECO:0000313" key="2">
    <source>
        <dbReference type="EMBL" id="MFC0385141.1"/>
    </source>
</evidence>
<dbReference type="EMBL" id="JBHLVZ010000003">
    <property type="protein sequence ID" value="MFC0385141.1"/>
    <property type="molecule type" value="Genomic_DNA"/>
</dbReference>
<keyword evidence="3" id="KW-1185">Reference proteome</keyword>
<name>A0ABV6INJ2_9PROT</name>